<dbReference type="InterPro" id="IPR008320">
    <property type="entry name" value="UCP032025"/>
</dbReference>
<comment type="caution">
    <text evidence="1">The sequence shown here is derived from an EMBL/GenBank/DDBJ whole genome shotgun (WGS) entry which is preliminary data.</text>
</comment>
<sequence length="139" mass="14685">MPLHLTKVAFGATSLDHLAERLRQRGAEGPVFLTTRYLPKRHEEIAGPGAGAAGSLFWIIKHTLVARSPILGFGEAEGGRVAIHIDPELVLTEGRPKRAHQGWRYLEATDAPADLGAGVVAGDTIPAALLGKLSALGLL</sequence>
<dbReference type="Proteomes" id="UP001279660">
    <property type="component" value="Unassembled WGS sequence"/>
</dbReference>
<evidence type="ECO:0000313" key="2">
    <source>
        <dbReference type="Proteomes" id="UP001279660"/>
    </source>
</evidence>
<accession>A0ABU4PIJ2</accession>
<dbReference type="EMBL" id="JAWXXV010000001">
    <property type="protein sequence ID" value="MDX5983244.1"/>
    <property type="molecule type" value="Genomic_DNA"/>
</dbReference>
<name>A0ABU4PIJ2_9SPHN</name>
<reference evidence="1 2" key="1">
    <citation type="submission" date="2023-11" db="EMBL/GenBank/DDBJ databases">
        <title>MicrobeMod: A computational toolkit for identifying prokaryotic methylation and restriction-modification with nanopore sequencing.</title>
        <authorList>
            <person name="Crits-Christoph A."/>
            <person name="Kang S.C."/>
            <person name="Lee H."/>
            <person name="Ostrov N."/>
        </authorList>
    </citation>
    <scope>NUCLEOTIDE SEQUENCE [LARGE SCALE GENOMIC DNA]</scope>
    <source>
        <strain evidence="1 2">ATCC 14820</strain>
    </source>
</reference>
<gene>
    <name evidence="1" type="ORF">SIL82_03155</name>
</gene>
<dbReference type="Pfam" id="PF07370">
    <property type="entry name" value="DUF1489"/>
    <property type="match status" value="1"/>
</dbReference>
<protein>
    <submittedName>
        <fullName evidence="1">DUF1489 domain-containing protein</fullName>
    </submittedName>
</protein>
<evidence type="ECO:0000313" key="1">
    <source>
        <dbReference type="EMBL" id="MDX5983244.1"/>
    </source>
</evidence>
<proteinExistence type="predicted"/>
<keyword evidence="2" id="KW-1185">Reference proteome</keyword>
<organism evidence="1 2">
    <name type="scientific">Sphingomonas echinoides</name>
    <dbReference type="NCBI Taxonomy" id="59803"/>
    <lineage>
        <taxon>Bacteria</taxon>
        <taxon>Pseudomonadati</taxon>
        <taxon>Pseudomonadota</taxon>
        <taxon>Alphaproteobacteria</taxon>
        <taxon>Sphingomonadales</taxon>
        <taxon>Sphingomonadaceae</taxon>
        <taxon>Sphingomonas</taxon>
    </lineage>
</organism>
<dbReference type="RefSeq" id="WP_010405440.1">
    <property type="nucleotide sequence ID" value="NZ_JAWXXV010000001.1"/>
</dbReference>
<dbReference type="PIRSF" id="PIRSF032025">
    <property type="entry name" value="UCP032025"/>
    <property type="match status" value="1"/>
</dbReference>